<evidence type="ECO:0000313" key="3">
    <source>
        <dbReference type="Proteomes" id="UP000177445"/>
    </source>
</evidence>
<dbReference type="OrthoDB" id="6371580at2"/>
<evidence type="ECO:0000313" key="2">
    <source>
        <dbReference type="EMBL" id="AOY87737.1"/>
    </source>
</evidence>
<feature type="chain" id="PRO_5009441932" evidence="1">
    <location>
        <begin position="20"/>
        <end position="95"/>
    </location>
</feature>
<evidence type="ECO:0000256" key="1">
    <source>
        <dbReference type="SAM" id="SignalP"/>
    </source>
</evidence>
<protein>
    <submittedName>
        <fullName evidence="2">Uncharacterized protein</fullName>
    </submittedName>
</protein>
<sequence length="95" mass="10839">MKRLFIVTAAIFISTSVLAGNMSESENMNVRRAEMKNKQSIEKILQNEDMQRLHRDMTVYGMSEVGMEARLKMISTNEGRAYHKALQKTQKNTAG</sequence>
<feature type="signal peptide" evidence="1">
    <location>
        <begin position="1"/>
        <end position="19"/>
    </location>
</feature>
<keyword evidence="1" id="KW-0732">Signal</keyword>
<dbReference type="KEGG" id="msq:BKP64_05875"/>
<accession>A0A1D9GJD2</accession>
<dbReference type="EMBL" id="CP017715">
    <property type="protein sequence ID" value="AOY87737.1"/>
    <property type="molecule type" value="Genomic_DNA"/>
</dbReference>
<proteinExistence type="predicted"/>
<dbReference type="Proteomes" id="UP000177445">
    <property type="component" value="Chromosome"/>
</dbReference>
<dbReference type="AlphaFoldDB" id="A0A1D9GJD2"/>
<gene>
    <name evidence="2" type="ORF">BKP64_05875</name>
</gene>
<reference evidence="2 3" key="1">
    <citation type="submission" date="2016-10" db="EMBL/GenBank/DDBJ databases">
        <title>Marinobacter salinus sp. nov., a moderately halophilic bacterium isolated from a tidal flat environment.</title>
        <authorList>
            <person name="Park S.-J."/>
        </authorList>
    </citation>
    <scope>NUCLEOTIDE SEQUENCE [LARGE SCALE GENOMIC DNA]</scope>
    <source>
        <strain evidence="2 3">Hb8</strain>
    </source>
</reference>
<keyword evidence="3" id="KW-1185">Reference proteome</keyword>
<organism evidence="2 3">
    <name type="scientific">Marinobacter salinus</name>
    <dbReference type="NCBI Taxonomy" id="1874317"/>
    <lineage>
        <taxon>Bacteria</taxon>
        <taxon>Pseudomonadati</taxon>
        <taxon>Pseudomonadota</taxon>
        <taxon>Gammaproteobacteria</taxon>
        <taxon>Pseudomonadales</taxon>
        <taxon>Marinobacteraceae</taxon>
        <taxon>Marinobacter</taxon>
    </lineage>
</organism>
<name>A0A1D9GJD2_9GAMM</name>
<dbReference type="RefSeq" id="WP_070967229.1">
    <property type="nucleotide sequence ID" value="NZ_CP017715.1"/>
</dbReference>